<proteinExistence type="predicted"/>
<dbReference type="SUPFAM" id="SSF81383">
    <property type="entry name" value="F-box domain"/>
    <property type="match status" value="1"/>
</dbReference>
<evidence type="ECO:0000259" key="1">
    <source>
        <dbReference type="Pfam" id="PF00646"/>
    </source>
</evidence>
<feature type="domain" description="F-box" evidence="1">
    <location>
        <begin position="10"/>
        <end position="44"/>
    </location>
</feature>
<dbReference type="EMBL" id="NJEU01001230">
    <property type="protein sequence ID" value="PHH68054.1"/>
    <property type="molecule type" value="Genomic_DNA"/>
</dbReference>
<dbReference type="Proteomes" id="UP000224854">
    <property type="component" value="Unassembled WGS sequence"/>
</dbReference>
<sequence length="66" mass="7764">MARYNILDVLSPEIINLILEQLRALDLAFVLTLRLVCKRFNDFATPASYRLIQLNERILTTWICRV</sequence>
<name>A0A2C5YM12_9HYPO</name>
<dbReference type="OrthoDB" id="3594971at2759"/>
<keyword evidence="3" id="KW-1185">Reference proteome</keyword>
<dbReference type="InterPro" id="IPR036047">
    <property type="entry name" value="F-box-like_dom_sf"/>
</dbReference>
<dbReference type="CDD" id="cd09917">
    <property type="entry name" value="F-box_SF"/>
    <property type="match status" value="1"/>
</dbReference>
<evidence type="ECO:0000313" key="3">
    <source>
        <dbReference type="Proteomes" id="UP000224854"/>
    </source>
</evidence>
<dbReference type="AlphaFoldDB" id="A0A2C5YM12"/>
<dbReference type="InterPro" id="IPR001810">
    <property type="entry name" value="F-box_dom"/>
</dbReference>
<gene>
    <name evidence="2" type="ORF">CDD82_882</name>
</gene>
<reference evidence="2 3" key="1">
    <citation type="submission" date="2017-06" db="EMBL/GenBank/DDBJ databases">
        <title>Ant-infecting Ophiocordyceps genomes reveal a high diversity of potential behavioral manipulation genes and a possible major role for enterotoxins.</title>
        <authorList>
            <person name="De Bekker C."/>
            <person name="Evans H.C."/>
            <person name="Brachmann A."/>
            <person name="Hughes D.P."/>
        </authorList>
    </citation>
    <scope>NUCLEOTIDE SEQUENCE [LARGE SCALE GENOMIC DNA]</scope>
    <source>
        <strain evidence="2 3">1348a</strain>
    </source>
</reference>
<organism evidence="2 3">
    <name type="scientific">Ophiocordyceps australis</name>
    <dbReference type="NCBI Taxonomy" id="1399860"/>
    <lineage>
        <taxon>Eukaryota</taxon>
        <taxon>Fungi</taxon>
        <taxon>Dikarya</taxon>
        <taxon>Ascomycota</taxon>
        <taxon>Pezizomycotina</taxon>
        <taxon>Sordariomycetes</taxon>
        <taxon>Hypocreomycetidae</taxon>
        <taxon>Hypocreales</taxon>
        <taxon>Ophiocordycipitaceae</taxon>
        <taxon>Ophiocordyceps</taxon>
    </lineage>
</organism>
<protein>
    <recommendedName>
        <fullName evidence="1">F-box domain-containing protein</fullName>
    </recommendedName>
</protein>
<accession>A0A2C5YM12</accession>
<comment type="caution">
    <text evidence="2">The sequence shown here is derived from an EMBL/GenBank/DDBJ whole genome shotgun (WGS) entry which is preliminary data.</text>
</comment>
<evidence type="ECO:0000313" key="2">
    <source>
        <dbReference type="EMBL" id="PHH68054.1"/>
    </source>
</evidence>
<dbReference type="Pfam" id="PF00646">
    <property type="entry name" value="F-box"/>
    <property type="match status" value="1"/>
</dbReference>